<dbReference type="AlphaFoldDB" id="A0A1J5P0V2"/>
<name>A0A1J5P0V2_9ZZZZ</name>
<sequence>MPNKNFFIAFFSISVARDLSETINITATAYCLVADVRLIPTSSTPQAVNILRDHVARLRTFNATTRFSNMTGKWRAGQRFCPSKIHLQNGTRTIWNPRKSITRVDEMLDSRSCLFAGNQIDEAPSRHDALTINVGFREHAGQLEPAQIWNPHKSITGLDEMRDSRSRLSQVSGYGRGILKT</sequence>
<comment type="caution">
    <text evidence="1">The sequence shown here is derived from an EMBL/GenBank/DDBJ whole genome shotgun (WGS) entry which is preliminary data.</text>
</comment>
<accession>A0A1J5P0V2</accession>
<reference evidence="1" key="1">
    <citation type="submission" date="2016-10" db="EMBL/GenBank/DDBJ databases">
        <title>Sequence of Gallionella enrichment culture.</title>
        <authorList>
            <person name="Poehlein A."/>
            <person name="Muehling M."/>
            <person name="Daniel R."/>
        </authorList>
    </citation>
    <scope>NUCLEOTIDE SEQUENCE</scope>
</reference>
<gene>
    <name evidence="1" type="ORF">GALL_532750</name>
</gene>
<dbReference type="EMBL" id="MLJW01007544">
    <property type="protein sequence ID" value="OIQ65169.1"/>
    <property type="molecule type" value="Genomic_DNA"/>
</dbReference>
<proteinExistence type="predicted"/>
<organism evidence="1">
    <name type="scientific">mine drainage metagenome</name>
    <dbReference type="NCBI Taxonomy" id="410659"/>
    <lineage>
        <taxon>unclassified sequences</taxon>
        <taxon>metagenomes</taxon>
        <taxon>ecological metagenomes</taxon>
    </lineage>
</organism>
<protein>
    <submittedName>
        <fullName evidence="1">Uncharacterized protein</fullName>
    </submittedName>
</protein>
<evidence type="ECO:0000313" key="1">
    <source>
        <dbReference type="EMBL" id="OIQ65169.1"/>
    </source>
</evidence>